<dbReference type="EMBL" id="SDHW01000006">
    <property type="protein sequence ID" value="RXK58552.1"/>
    <property type="molecule type" value="Genomic_DNA"/>
</dbReference>
<feature type="transmembrane region" description="Helical" evidence="1">
    <location>
        <begin position="45"/>
        <end position="64"/>
    </location>
</feature>
<protein>
    <recommendedName>
        <fullName evidence="4">SLATT domain-containing protein</fullName>
    </recommendedName>
</protein>
<sequence length="158" mass="18691">MKFKAFVLGLLVQKYQIWDRNINIFLALTSSGSIAAWAVWQKYPLIWGCLIATSQVIMTIKPFFPYHKLVKELNAKSLHVDILNIEFEDFWNKANRGKLTEDEIQEQYFQFNKSYASVLNFSDDLLFTTSREIEHKANLRMKIFLRTFYNIEINPQKV</sequence>
<keyword evidence="3" id="KW-1185">Reference proteome</keyword>
<comment type="caution">
    <text evidence="2">The sequence shown here is derived from an EMBL/GenBank/DDBJ whole genome shotgun (WGS) entry which is preliminary data.</text>
</comment>
<dbReference type="AlphaFoldDB" id="A0A4Q1CFW1"/>
<evidence type="ECO:0000313" key="2">
    <source>
        <dbReference type="EMBL" id="RXK58552.1"/>
    </source>
</evidence>
<keyword evidence="1" id="KW-0472">Membrane</keyword>
<feature type="transmembrane region" description="Helical" evidence="1">
    <location>
        <begin position="21"/>
        <end position="39"/>
    </location>
</feature>
<reference evidence="2 3" key="1">
    <citation type="submission" date="2019-01" db="EMBL/GenBank/DDBJ databases">
        <title>Lacibacter sp. strain TTM-7.</title>
        <authorList>
            <person name="Chen W.-M."/>
        </authorList>
    </citation>
    <scope>NUCLEOTIDE SEQUENCE [LARGE SCALE GENOMIC DNA]</scope>
    <source>
        <strain evidence="2 3">TTM-7</strain>
    </source>
</reference>
<gene>
    <name evidence="2" type="ORF">ESA94_18140</name>
</gene>
<proteinExistence type="predicted"/>
<name>A0A4Q1CFW1_9BACT</name>
<keyword evidence="1" id="KW-1133">Transmembrane helix</keyword>
<dbReference type="OrthoDB" id="1431060at2"/>
<accession>A0A4Q1CFW1</accession>
<evidence type="ECO:0000256" key="1">
    <source>
        <dbReference type="SAM" id="Phobius"/>
    </source>
</evidence>
<evidence type="ECO:0000313" key="3">
    <source>
        <dbReference type="Proteomes" id="UP000290204"/>
    </source>
</evidence>
<organism evidence="2 3">
    <name type="scientific">Lacibacter luteus</name>
    <dbReference type="NCBI Taxonomy" id="2508719"/>
    <lineage>
        <taxon>Bacteria</taxon>
        <taxon>Pseudomonadati</taxon>
        <taxon>Bacteroidota</taxon>
        <taxon>Chitinophagia</taxon>
        <taxon>Chitinophagales</taxon>
        <taxon>Chitinophagaceae</taxon>
        <taxon>Lacibacter</taxon>
    </lineage>
</organism>
<dbReference type="Proteomes" id="UP000290204">
    <property type="component" value="Unassembled WGS sequence"/>
</dbReference>
<evidence type="ECO:0008006" key="4">
    <source>
        <dbReference type="Google" id="ProtNLM"/>
    </source>
</evidence>
<dbReference type="RefSeq" id="WP_129132354.1">
    <property type="nucleotide sequence ID" value="NZ_SDHW01000006.1"/>
</dbReference>
<keyword evidence="1" id="KW-0812">Transmembrane</keyword>